<proteinExistence type="predicted"/>
<evidence type="ECO:0000256" key="3">
    <source>
        <dbReference type="ARBA" id="ARBA00022448"/>
    </source>
</evidence>
<evidence type="ECO:0000313" key="15">
    <source>
        <dbReference type="RefSeq" id="XP_026730517.1"/>
    </source>
</evidence>
<evidence type="ECO:0000256" key="11">
    <source>
        <dbReference type="ARBA" id="ARBA00024225"/>
    </source>
</evidence>
<dbReference type="RefSeq" id="XP_026730517.1">
    <property type="nucleotide sequence ID" value="XM_026874716.1"/>
</dbReference>
<organism evidence="14 15">
    <name type="scientific">Trichoplusia ni</name>
    <name type="common">Cabbage looper</name>
    <dbReference type="NCBI Taxonomy" id="7111"/>
    <lineage>
        <taxon>Eukaryota</taxon>
        <taxon>Metazoa</taxon>
        <taxon>Ecdysozoa</taxon>
        <taxon>Arthropoda</taxon>
        <taxon>Hexapoda</taxon>
        <taxon>Insecta</taxon>
        <taxon>Pterygota</taxon>
        <taxon>Neoptera</taxon>
        <taxon>Endopterygota</taxon>
        <taxon>Lepidoptera</taxon>
        <taxon>Glossata</taxon>
        <taxon>Ditrysia</taxon>
        <taxon>Noctuoidea</taxon>
        <taxon>Noctuidae</taxon>
        <taxon>Plusiinae</taxon>
        <taxon>Trichoplusia</taxon>
    </lineage>
</organism>
<keyword evidence="9" id="KW-0408">Iron</keyword>
<evidence type="ECO:0000256" key="6">
    <source>
        <dbReference type="ARBA" id="ARBA00022723"/>
    </source>
</evidence>
<evidence type="ECO:0000256" key="5">
    <source>
        <dbReference type="ARBA" id="ARBA00022692"/>
    </source>
</evidence>
<dbReference type="PANTHER" id="PTHR15422:SF43">
    <property type="entry name" value="ASCORBATE FERRIREDUCTASE (TRANSMEMBRANE)"/>
    <property type="match status" value="1"/>
</dbReference>
<evidence type="ECO:0000256" key="2">
    <source>
        <dbReference type="ARBA" id="ARBA00004141"/>
    </source>
</evidence>
<keyword evidence="7" id="KW-0249">Electron transport</keyword>
<name>A0A7E5VQH5_TRINI</name>
<dbReference type="FunCoup" id="A0A7E5VQH5">
    <property type="interactions" value="1"/>
</dbReference>
<evidence type="ECO:0000256" key="1">
    <source>
        <dbReference type="ARBA" id="ARBA00001970"/>
    </source>
</evidence>
<evidence type="ECO:0000313" key="14">
    <source>
        <dbReference type="Proteomes" id="UP000322000"/>
    </source>
</evidence>
<evidence type="ECO:0000256" key="4">
    <source>
        <dbReference type="ARBA" id="ARBA00022617"/>
    </source>
</evidence>
<dbReference type="PROSITE" id="PS50939">
    <property type="entry name" value="CYTOCHROME_B561"/>
    <property type="match status" value="1"/>
</dbReference>
<dbReference type="GO" id="GO:0140571">
    <property type="term" value="F:transmembrane ascorbate ferrireductase activity"/>
    <property type="evidence" value="ECO:0007669"/>
    <property type="project" value="UniProtKB-EC"/>
</dbReference>
<feature type="transmembrane region" description="Helical" evidence="12">
    <location>
        <begin position="121"/>
        <end position="142"/>
    </location>
</feature>
<dbReference type="GO" id="GO:0140575">
    <property type="term" value="F:transmembrane monodehydroascorbate reductase activity"/>
    <property type="evidence" value="ECO:0007669"/>
    <property type="project" value="InterPro"/>
</dbReference>
<feature type="transmembrane region" description="Helical" evidence="12">
    <location>
        <begin position="87"/>
        <end position="109"/>
    </location>
</feature>
<dbReference type="Gene3D" id="1.20.120.1770">
    <property type="match status" value="1"/>
</dbReference>
<sequence>MVHKPINFESKGFKATVASYNVFLHLLMGIVVAIPMLYAFSNTSGAIYLHIVLCVPGYQLLMGQSFLGLCPYNTWSADLNTVNKRRVHWVLALMGSVLAIAGSIIVMLYKNVNFNTLHGKLGLVAMVFTVVNLVTGVAALYATPLRRIFIPPSLSKISHILFGMVAFVTASTSLCYGFDKNAFRNWVGAEVTLGVIIFTAAFTIFLCINPLHTTYKRCVTMFK</sequence>
<dbReference type="KEGG" id="tnl:113495782"/>
<evidence type="ECO:0000256" key="12">
    <source>
        <dbReference type="SAM" id="Phobius"/>
    </source>
</evidence>
<accession>A0A7E5VQH5</accession>
<dbReference type="GeneID" id="113495782"/>
<feature type="transmembrane region" description="Helical" evidence="12">
    <location>
        <begin position="20"/>
        <end position="40"/>
    </location>
</feature>
<keyword evidence="6" id="KW-0479">Metal-binding</keyword>
<keyword evidence="4" id="KW-0349">Heme</keyword>
<gene>
    <name evidence="15" type="primary">LOC113495782</name>
</gene>
<keyword evidence="14" id="KW-1185">Reference proteome</keyword>
<dbReference type="AlphaFoldDB" id="A0A7E5VQH5"/>
<dbReference type="GO" id="GO:0046872">
    <property type="term" value="F:metal ion binding"/>
    <property type="evidence" value="ECO:0007669"/>
    <property type="project" value="UniProtKB-KW"/>
</dbReference>
<dbReference type="GO" id="GO:0016020">
    <property type="term" value="C:membrane"/>
    <property type="evidence" value="ECO:0007669"/>
    <property type="project" value="UniProtKB-SubCell"/>
</dbReference>
<feature type="transmembrane region" description="Helical" evidence="12">
    <location>
        <begin position="157"/>
        <end position="179"/>
    </location>
</feature>
<dbReference type="Pfam" id="PF03188">
    <property type="entry name" value="Cytochrom_B561"/>
    <property type="match status" value="1"/>
</dbReference>
<feature type="transmembrane region" description="Helical" evidence="12">
    <location>
        <begin position="191"/>
        <end position="211"/>
    </location>
</feature>
<evidence type="ECO:0000256" key="7">
    <source>
        <dbReference type="ARBA" id="ARBA00022982"/>
    </source>
</evidence>
<dbReference type="OrthoDB" id="432881at2759"/>
<dbReference type="Proteomes" id="UP000322000">
    <property type="component" value="Chromosome 7"/>
</dbReference>
<dbReference type="SMART" id="SM00665">
    <property type="entry name" value="B561"/>
    <property type="match status" value="1"/>
</dbReference>
<comment type="subcellular location">
    <subcellularLocation>
        <location evidence="2">Membrane</location>
        <topology evidence="2">Multi-pass membrane protein</topology>
    </subcellularLocation>
</comment>
<keyword evidence="8 12" id="KW-1133">Transmembrane helix</keyword>
<reference evidence="15" key="1">
    <citation type="submission" date="2025-08" db="UniProtKB">
        <authorList>
            <consortium name="RefSeq"/>
        </authorList>
    </citation>
    <scope>IDENTIFICATION</scope>
</reference>
<comment type="cofactor">
    <cofactor evidence="1">
        <name>heme b</name>
        <dbReference type="ChEBI" id="CHEBI:60344"/>
    </cofactor>
</comment>
<keyword evidence="10 12" id="KW-0472">Membrane</keyword>
<keyword evidence="5 12" id="KW-0812">Transmembrane</keyword>
<dbReference type="PANTHER" id="PTHR15422">
    <property type="entry name" value="OS05G0565100 PROTEIN"/>
    <property type="match status" value="1"/>
</dbReference>
<feature type="domain" description="Cytochrome b561" evidence="13">
    <location>
        <begin position="14"/>
        <end position="215"/>
    </location>
</feature>
<dbReference type="InterPro" id="IPR045150">
    <property type="entry name" value="CYB561D1/2"/>
</dbReference>
<dbReference type="EC" id="7.2.1.3" evidence="11"/>
<protein>
    <recommendedName>
        <fullName evidence="11">ascorbate ferrireductase (transmembrane)</fullName>
        <ecNumber evidence="11">7.2.1.3</ecNumber>
    </recommendedName>
</protein>
<feature type="transmembrane region" description="Helical" evidence="12">
    <location>
        <begin position="47"/>
        <end position="67"/>
    </location>
</feature>
<evidence type="ECO:0000256" key="8">
    <source>
        <dbReference type="ARBA" id="ARBA00022989"/>
    </source>
</evidence>
<evidence type="ECO:0000259" key="13">
    <source>
        <dbReference type="PROSITE" id="PS50939"/>
    </source>
</evidence>
<evidence type="ECO:0000256" key="9">
    <source>
        <dbReference type="ARBA" id="ARBA00023004"/>
    </source>
</evidence>
<evidence type="ECO:0000256" key="10">
    <source>
        <dbReference type="ARBA" id="ARBA00023136"/>
    </source>
</evidence>
<dbReference type="InterPro" id="IPR006593">
    <property type="entry name" value="Cyt_b561/ferric_Rdtase_TM"/>
</dbReference>
<dbReference type="InParanoid" id="A0A7E5VQH5"/>
<keyword evidence="3" id="KW-0813">Transport</keyword>